<dbReference type="STRING" id="74557.A0A1W0A484"/>
<reference evidence="1 2" key="1">
    <citation type="journal article" date="2014" name="Genome Biol. Evol.">
        <title>The secreted proteins of Achlya hypogyna and Thraustotheca clavata identify the ancestral oomycete secretome and reveal gene acquisitions by horizontal gene transfer.</title>
        <authorList>
            <person name="Misner I."/>
            <person name="Blouin N."/>
            <person name="Leonard G."/>
            <person name="Richards T.A."/>
            <person name="Lane C.E."/>
        </authorList>
    </citation>
    <scope>NUCLEOTIDE SEQUENCE [LARGE SCALE GENOMIC DNA]</scope>
    <source>
        <strain evidence="1 2">ATCC 34112</strain>
    </source>
</reference>
<accession>A0A1W0A484</accession>
<sequence length="320" mass="36984">MEIWRNSVVRLLLLGTRDLSSPLHLLRGQDVVLKMILDHLIAIWKDALVFRVRGFVQFGDVEYTNEEFEGYEQLEFEPYYVQFPPPLMENVDGIMQCKPYHVNMMPFFIGDLNSLPKECRRYDQILRECFWRCGETGKVGYLTIHEGFVQANTSQRRPGLHVEAPNANKMKKRFRRSGFSEHKWVQFNWGEGRCMEHDLIGGIYMASNISDSCGIWNCVVKGKSNIVGDLGDVDVLHGVLNHNEHEYYQPGANELIWITDHTPHESLPLSTTQFRQYFRFVTSNVSVWFADHSTPNPLGIEPNAKIIYGSKFDSSLSYNP</sequence>
<organism evidence="1 2">
    <name type="scientific">Thraustotheca clavata</name>
    <dbReference type="NCBI Taxonomy" id="74557"/>
    <lineage>
        <taxon>Eukaryota</taxon>
        <taxon>Sar</taxon>
        <taxon>Stramenopiles</taxon>
        <taxon>Oomycota</taxon>
        <taxon>Saprolegniomycetes</taxon>
        <taxon>Saprolegniales</taxon>
        <taxon>Achlyaceae</taxon>
        <taxon>Thraustotheca</taxon>
    </lineage>
</organism>
<proteinExistence type="predicted"/>
<keyword evidence="2" id="KW-1185">Reference proteome</keyword>
<dbReference type="OrthoDB" id="61384at2759"/>
<name>A0A1W0A484_9STRA</name>
<protein>
    <submittedName>
        <fullName evidence="1">Uncharacterized protein</fullName>
    </submittedName>
</protein>
<dbReference type="Proteomes" id="UP000243217">
    <property type="component" value="Unassembled WGS sequence"/>
</dbReference>
<dbReference type="EMBL" id="JNBS01000513">
    <property type="protein sequence ID" value="OQS05055.1"/>
    <property type="molecule type" value="Genomic_DNA"/>
</dbReference>
<evidence type="ECO:0000313" key="1">
    <source>
        <dbReference type="EMBL" id="OQS05055.1"/>
    </source>
</evidence>
<evidence type="ECO:0000313" key="2">
    <source>
        <dbReference type="Proteomes" id="UP000243217"/>
    </source>
</evidence>
<comment type="caution">
    <text evidence="1">The sequence shown here is derived from an EMBL/GenBank/DDBJ whole genome shotgun (WGS) entry which is preliminary data.</text>
</comment>
<dbReference type="AlphaFoldDB" id="A0A1W0A484"/>
<gene>
    <name evidence="1" type="ORF">THRCLA_02765</name>
</gene>